<dbReference type="CDD" id="cd03784">
    <property type="entry name" value="GT1_Gtf-like"/>
    <property type="match status" value="1"/>
</dbReference>
<dbReference type="Gene3D" id="3.40.50.2000">
    <property type="entry name" value="Glycogen Phosphorylase B"/>
    <property type="match status" value="2"/>
</dbReference>
<organism evidence="4 5">
    <name type="scientific">Rhynchospora pubera</name>
    <dbReference type="NCBI Taxonomy" id="906938"/>
    <lineage>
        <taxon>Eukaryota</taxon>
        <taxon>Viridiplantae</taxon>
        <taxon>Streptophyta</taxon>
        <taxon>Embryophyta</taxon>
        <taxon>Tracheophyta</taxon>
        <taxon>Spermatophyta</taxon>
        <taxon>Magnoliopsida</taxon>
        <taxon>Liliopsida</taxon>
        <taxon>Poales</taxon>
        <taxon>Cyperaceae</taxon>
        <taxon>Cyperoideae</taxon>
        <taxon>Rhynchosporeae</taxon>
        <taxon>Rhynchospora</taxon>
    </lineage>
</organism>
<dbReference type="Proteomes" id="UP001140206">
    <property type="component" value="Chromosome 4"/>
</dbReference>
<comment type="caution">
    <text evidence="4">The sequence shown here is derived from an EMBL/GenBank/DDBJ whole genome shotgun (WGS) entry which is preliminary data.</text>
</comment>
<dbReference type="SUPFAM" id="SSF53756">
    <property type="entry name" value="UDP-Glycosyltransferase/glycogen phosphorylase"/>
    <property type="match status" value="1"/>
</dbReference>
<protein>
    <submittedName>
        <fullName evidence="4">Glycosyltransferase</fullName>
    </submittedName>
</protein>
<gene>
    <name evidence="4" type="ORF">LUZ62_076339</name>
</gene>
<keyword evidence="3" id="KW-0328">Glycosyltransferase</keyword>
<proteinExistence type="inferred from homology"/>
<reference evidence="4" key="1">
    <citation type="submission" date="2022-08" db="EMBL/GenBank/DDBJ databases">
        <authorList>
            <person name="Marques A."/>
        </authorList>
    </citation>
    <scope>NUCLEOTIDE SEQUENCE</scope>
    <source>
        <strain evidence="4">RhyPub2mFocal</strain>
        <tissue evidence="4">Leaves</tissue>
    </source>
</reference>
<dbReference type="AlphaFoldDB" id="A0AAV8DD69"/>
<evidence type="ECO:0000256" key="3">
    <source>
        <dbReference type="RuleBase" id="RU003718"/>
    </source>
</evidence>
<dbReference type="EMBL" id="JAMFTS010000004">
    <property type="protein sequence ID" value="KAJ4765964.1"/>
    <property type="molecule type" value="Genomic_DNA"/>
</dbReference>
<evidence type="ECO:0000313" key="4">
    <source>
        <dbReference type="EMBL" id="KAJ4765964.1"/>
    </source>
</evidence>
<evidence type="ECO:0000313" key="5">
    <source>
        <dbReference type="Proteomes" id="UP001140206"/>
    </source>
</evidence>
<dbReference type="FunFam" id="3.40.50.2000:FF:000431">
    <property type="entry name" value="UDP-glycosyltransferase 90A1"/>
    <property type="match status" value="1"/>
</dbReference>
<dbReference type="PROSITE" id="PS00375">
    <property type="entry name" value="UDPGT"/>
    <property type="match status" value="1"/>
</dbReference>
<dbReference type="InterPro" id="IPR035595">
    <property type="entry name" value="UDP_glycos_trans_CS"/>
</dbReference>
<dbReference type="InterPro" id="IPR002213">
    <property type="entry name" value="UDP_glucos_trans"/>
</dbReference>
<evidence type="ECO:0000256" key="2">
    <source>
        <dbReference type="ARBA" id="ARBA00022679"/>
    </source>
</evidence>
<dbReference type="PANTHER" id="PTHR48047:SF182">
    <property type="entry name" value="GLYCOSYLTRANSFERASE"/>
    <property type="match status" value="1"/>
</dbReference>
<keyword evidence="2 3" id="KW-0808">Transferase</keyword>
<sequence length="187" mass="21343">MKIAIELEESDRHFICVIKSSNQEDYTDWLDGFEERMNKERRGFIIRGWAPQILILNHPVVEGVLTHCGWNSTLEAISAGVPLITWPMNGDQFFNEKLIVEVLQLGVSVGAKEGGWYFEERQLIEAETIKSMIERVVGEGFEGEAMRNRAKELKEKARAAMQEGGSSYADIRNLIGELMDRRNELLI</sequence>
<keyword evidence="5" id="KW-1185">Reference proteome</keyword>
<name>A0AAV8DD69_9POAL</name>
<dbReference type="Pfam" id="PF00201">
    <property type="entry name" value="UDPGT"/>
    <property type="match status" value="1"/>
</dbReference>
<accession>A0AAV8DD69</accession>
<comment type="similarity">
    <text evidence="1 3">Belongs to the UDP-glycosyltransferase family.</text>
</comment>
<dbReference type="PANTHER" id="PTHR48047">
    <property type="entry name" value="GLYCOSYLTRANSFERASE"/>
    <property type="match status" value="1"/>
</dbReference>
<evidence type="ECO:0000256" key="1">
    <source>
        <dbReference type="ARBA" id="ARBA00009995"/>
    </source>
</evidence>
<dbReference type="GO" id="GO:0035251">
    <property type="term" value="F:UDP-glucosyltransferase activity"/>
    <property type="evidence" value="ECO:0007669"/>
    <property type="project" value="TreeGrafter"/>
</dbReference>